<name>A0A252A3L5_9PROT</name>
<organism evidence="1 2">
    <name type="scientific">Acetobacter orientalis</name>
    <dbReference type="NCBI Taxonomy" id="146474"/>
    <lineage>
        <taxon>Bacteria</taxon>
        <taxon>Pseudomonadati</taxon>
        <taxon>Pseudomonadota</taxon>
        <taxon>Alphaproteobacteria</taxon>
        <taxon>Acetobacterales</taxon>
        <taxon>Acetobacteraceae</taxon>
        <taxon>Acetobacter</taxon>
    </lineage>
</organism>
<proteinExistence type="predicted"/>
<dbReference type="EMBL" id="JOMO01000016">
    <property type="protein sequence ID" value="OUI83212.1"/>
    <property type="molecule type" value="Genomic_DNA"/>
</dbReference>
<sequence length="74" mass="8661">MVAQARFFLTAYREYGAHRLLLLWKCLARMCKKRHSLWRECPVLSIDPALGRSHYYKLEKAVWHKGRGACAARA</sequence>
<dbReference type="Proteomes" id="UP000194639">
    <property type="component" value="Unassembled WGS sequence"/>
</dbReference>
<evidence type="ECO:0000313" key="1">
    <source>
        <dbReference type="EMBL" id="OUI83212.1"/>
    </source>
</evidence>
<dbReference type="AlphaFoldDB" id="A0A252A3L5"/>
<protein>
    <submittedName>
        <fullName evidence="1">Uncharacterized protein</fullName>
    </submittedName>
</protein>
<accession>A0A252A3L5</accession>
<gene>
    <name evidence="1" type="ORF">HK12_02905</name>
</gene>
<evidence type="ECO:0000313" key="2">
    <source>
        <dbReference type="Proteomes" id="UP000194639"/>
    </source>
</evidence>
<reference evidence="1 2" key="1">
    <citation type="submission" date="2014-06" db="EMBL/GenBank/DDBJ databases">
        <authorList>
            <person name="Ju J."/>
            <person name="Zhang J."/>
        </authorList>
    </citation>
    <scope>NUCLEOTIDE SEQUENCE [LARGE SCALE GENOMIC DNA]</scope>
    <source>
        <strain evidence="1">DmW_045</strain>
    </source>
</reference>
<comment type="caution">
    <text evidence="1">The sequence shown here is derived from an EMBL/GenBank/DDBJ whole genome shotgun (WGS) entry which is preliminary data.</text>
</comment>